<feature type="region of interest" description="Disordered" evidence="1">
    <location>
        <begin position="1"/>
        <end position="44"/>
    </location>
</feature>
<dbReference type="Proteomes" id="UP000002605">
    <property type="component" value="Chromosome 1"/>
</dbReference>
<feature type="compositionally biased region" description="Low complexity" evidence="1">
    <location>
        <begin position="462"/>
        <end position="476"/>
    </location>
</feature>
<feature type="compositionally biased region" description="Polar residues" evidence="1">
    <location>
        <begin position="524"/>
        <end position="546"/>
    </location>
</feature>
<feature type="region of interest" description="Disordered" evidence="1">
    <location>
        <begin position="457"/>
        <end position="561"/>
    </location>
</feature>
<feature type="region of interest" description="Disordered" evidence="1">
    <location>
        <begin position="421"/>
        <end position="445"/>
    </location>
</feature>
<feature type="region of interest" description="Disordered" evidence="1">
    <location>
        <begin position="335"/>
        <end position="355"/>
    </location>
</feature>
<feature type="domain" description="RGS" evidence="2">
    <location>
        <begin position="96"/>
        <end position="331"/>
    </location>
</feature>
<dbReference type="SUPFAM" id="SSF48097">
    <property type="entry name" value="Regulator of G-protein signaling, RGS"/>
    <property type="match status" value="1"/>
</dbReference>
<dbReference type="KEGG" id="cdu:CD36_08790"/>
<dbReference type="Gene3D" id="1.10.167.10">
    <property type="entry name" value="Regulator of G-protein Signalling 4, domain 2"/>
    <property type="match status" value="1"/>
</dbReference>
<keyword evidence="5" id="KW-1185">Reference proteome</keyword>
<dbReference type="RefSeq" id="XP_002417523.1">
    <property type="nucleotide sequence ID" value="XM_002417478.1"/>
</dbReference>
<proteinExistence type="predicted"/>
<dbReference type="VEuPathDB" id="FungiDB:CD36_08790"/>
<feature type="compositionally biased region" description="Polar residues" evidence="1">
    <location>
        <begin position="1"/>
        <end position="11"/>
    </location>
</feature>
<feature type="compositionally biased region" description="Low complexity" evidence="1">
    <location>
        <begin position="337"/>
        <end position="353"/>
    </location>
</feature>
<evidence type="ECO:0000259" key="2">
    <source>
        <dbReference type="SMART" id="SM00315"/>
    </source>
</evidence>
<evidence type="ECO:0000313" key="4">
    <source>
        <dbReference type="EMBL" id="CAX45177.1"/>
    </source>
</evidence>
<feature type="compositionally biased region" description="Basic residues" evidence="1">
    <location>
        <begin position="486"/>
        <end position="512"/>
    </location>
</feature>
<sequence length="561" mass="61953">MTLDSSPDESVNASSSTSPPTMTTTTSTASTVTNSSSYPISPRTKNAVPSSIFTSLDQTMGSSTSTTNSTASPITRPSTPLLPPLEDLVNDCFLHSLGQLEDEGKIKMVQDFTDYLAKQHTQENLNFLVDIYRYEYYYKLKFDPNISEQETSPCNHVSNGTSDCNNNESGLNSRYHSCSSFESFSNMRKTRSIQSVDLDPQNAFVSTIDDLDDFGNANENIWDNLKDKYTCRDDEDDNDSQDQSRNNSNNDEDPEIKLLNDEWKYIMNTYIKCDSPMEINISQTLFKQIVQESTFSRLHHPQTLTKASKEVMRMLNENGYVNFNSYVKKLLRKQSKTPTNNTPMLSPSTSPLPYISDNMSPSSFTNKTKPYNIPNNIQTQTHRASKSIASSPGRPSAINGSNTESGSFFSKFSSLPKKTNKILNTANGNNSSGTDNSSTTSSSSSTASISAIFGHLKLGKDSNGTSTTTTTSNLNGNHEKHISSRSSHRTSHQHSVHRSHHHHTNHHVKRSGTFHGVSVKDTESGNSSDVGSDYRSLNASPVSINAESGGASSLKFWSRKK</sequence>
<evidence type="ECO:0000256" key="1">
    <source>
        <dbReference type="SAM" id="MobiDB-lite"/>
    </source>
</evidence>
<dbReference type="AlphaFoldDB" id="B9W8V3"/>
<feature type="compositionally biased region" description="Low complexity" evidence="1">
    <location>
        <begin position="424"/>
        <end position="445"/>
    </location>
</feature>
<dbReference type="OrthoDB" id="4097096at2759"/>
<dbReference type="HOGENOM" id="CLU_489146_0_0_1"/>
<evidence type="ECO:0000313" key="5">
    <source>
        <dbReference type="Proteomes" id="UP000002605"/>
    </source>
</evidence>
<feature type="region of interest" description="Disordered" evidence="1">
    <location>
        <begin position="232"/>
        <end position="255"/>
    </location>
</feature>
<dbReference type="SMART" id="SM00315">
    <property type="entry name" value="RGS"/>
    <property type="match status" value="1"/>
</dbReference>
<dbReference type="InterPro" id="IPR036305">
    <property type="entry name" value="RGS_sf"/>
</dbReference>
<evidence type="ECO:0000313" key="3">
    <source>
        <dbReference type="CGD" id="CAL0000161786"/>
    </source>
</evidence>
<feature type="compositionally biased region" description="Polar residues" evidence="1">
    <location>
        <begin position="380"/>
        <end position="390"/>
    </location>
</feature>
<dbReference type="InterPro" id="IPR016137">
    <property type="entry name" value="RGS"/>
</dbReference>
<dbReference type="eggNOG" id="ENOG502T1UR">
    <property type="taxonomic scope" value="Eukaryota"/>
</dbReference>
<protein>
    <recommendedName>
        <fullName evidence="2">RGS domain-containing protein</fullName>
    </recommendedName>
</protein>
<feature type="compositionally biased region" description="Low complexity" evidence="1">
    <location>
        <begin position="12"/>
        <end position="37"/>
    </location>
</feature>
<dbReference type="InterPro" id="IPR044926">
    <property type="entry name" value="RGS_subdomain_2"/>
</dbReference>
<feature type="region of interest" description="Disordered" evidence="1">
    <location>
        <begin position="380"/>
        <end position="405"/>
    </location>
</feature>
<dbReference type="CGD" id="CAL0000161786">
    <property type="gene designation" value="Cd36_08790"/>
</dbReference>
<gene>
    <name evidence="3" type="ordered locus">Cd36_08790</name>
    <name evidence="4" type="ORF">CD36_08790</name>
</gene>
<dbReference type="GeneID" id="8045069"/>
<name>B9W8V3_CANDC</name>
<feature type="region of interest" description="Disordered" evidence="1">
    <location>
        <begin position="57"/>
        <end position="81"/>
    </location>
</feature>
<feature type="compositionally biased region" description="Low complexity" evidence="1">
    <location>
        <begin position="59"/>
        <end position="72"/>
    </location>
</feature>
<organism evidence="4 5">
    <name type="scientific">Candida dubliniensis (strain CD36 / ATCC MYA-646 / CBS 7987 / NCPF 3949 / NRRL Y-17841)</name>
    <name type="common">Yeast</name>
    <dbReference type="NCBI Taxonomy" id="573826"/>
    <lineage>
        <taxon>Eukaryota</taxon>
        <taxon>Fungi</taxon>
        <taxon>Dikarya</taxon>
        <taxon>Ascomycota</taxon>
        <taxon>Saccharomycotina</taxon>
        <taxon>Pichiomycetes</taxon>
        <taxon>Debaryomycetaceae</taxon>
        <taxon>Candida/Lodderomyces clade</taxon>
        <taxon>Candida</taxon>
    </lineage>
</organism>
<reference evidence="4 5" key="1">
    <citation type="journal article" date="2009" name="Genome Res.">
        <title>Comparative genomics of the fungal pathogens Candida dubliniensis and Candida albicans.</title>
        <authorList>
            <person name="Jackson A.P."/>
            <person name="Gamble J.A."/>
            <person name="Yeomans T."/>
            <person name="Moran G.P."/>
            <person name="Saunders D."/>
            <person name="Harris D."/>
            <person name="Aslett M."/>
            <person name="Barrell J.F."/>
            <person name="Butler G."/>
            <person name="Citiulo F."/>
            <person name="Coleman D.C."/>
            <person name="de Groot P.W.J."/>
            <person name="Goodwin T.J."/>
            <person name="Quail M.A."/>
            <person name="McQuillan J."/>
            <person name="Munro C.A."/>
            <person name="Pain A."/>
            <person name="Poulter R.T."/>
            <person name="Rajandream M.A."/>
            <person name="Renauld H."/>
            <person name="Spiering M.J."/>
            <person name="Tivey A."/>
            <person name="Gow N.A.R."/>
            <person name="Barrell B."/>
            <person name="Sullivan D.J."/>
            <person name="Berriman M."/>
        </authorList>
    </citation>
    <scope>NUCLEOTIDE SEQUENCE [LARGE SCALE GENOMIC DNA]</scope>
    <source>
        <strain evidence="5">CD36 / ATCC MYA-646 / CBS 7987 / NCPF 3949 / NRRL Y-17841</strain>
    </source>
</reference>
<dbReference type="CDD" id="cd08732">
    <property type="entry name" value="RGS-like_4"/>
    <property type="match status" value="1"/>
</dbReference>
<accession>B9W8V3</accession>
<dbReference type="EMBL" id="FM992688">
    <property type="protein sequence ID" value="CAX45177.1"/>
    <property type="molecule type" value="Genomic_DNA"/>
</dbReference>